<protein>
    <submittedName>
        <fullName evidence="1">Uncharacterized protein</fullName>
    </submittedName>
</protein>
<dbReference type="AlphaFoldDB" id="A0A1F7FAE9"/>
<dbReference type="EMBL" id="MFYX01000085">
    <property type="protein sequence ID" value="OGK03591.1"/>
    <property type="molecule type" value="Genomic_DNA"/>
</dbReference>
<name>A0A1F7FAE9_UNCRA</name>
<comment type="caution">
    <text evidence="1">The sequence shown here is derived from an EMBL/GenBank/DDBJ whole genome shotgun (WGS) entry which is preliminary data.</text>
</comment>
<evidence type="ECO:0000313" key="2">
    <source>
        <dbReference type="Proteomes" id="UP000179243"/>
    </source>
</evidence>
<evidence type="ECO:0000313" key="1">
    <source>
        <dbReference type="EMBL" id="OGK03591.1"/>
    </source>
</evidence>
<proteinExistence type="predicted"/>
<sequence>MNYGKALEEVWEWRAAFAKELEKVPENERVKYINDKAEKLCRQYGINCRKPAQKEPAHT</sequence>
<dbReference type="Proteomes" id="UP000179243">
    <property type="component" value="Unassembled WGS sequence"/>
</dbReference>
<reference evidence="1 2" key="1">
    <citation type="journal article" date="2016" name="Nat. Commun.">
        <title>Thousands of microbial genomes shed light on interconnected biogeochemical processes in an aquifer system.</title>
        <authorList>
            <person name="Anantharaman K."/>
            <person name="Brown C.T."/>
            <person name="Hug L.A."/>
            <person name="Sharon I."/>
            <person name="Castelle C.J."/>
            <person name="Probst A.J."/>
            <person name="Thomas B.C."/>
            <person name="Singh A."/>
            <person name="Wilkins M.J."/>
            <person name="Karaoz U."/>
            <person name="Brodie E.L."/>
            <person name="Williams K.H."/>
            <person name="Hubbard S.S."/>
            <person name="Banfield J.F."/>
        </authorList>
    </citation>
    <scope>NUCLEOTIDE SEQUENCE [LARGE SCALE GENOMIC DNA]</scope>
</reference>
<gene>
    <name evidence="1" type="ORF">A2519_11800</name>
</gene>
<accession>A0A1F7FAE9</accession>
<organism evidence="1 2">
    <name type="scientific">Candidatus Raymondbacteria bacterium RIFOXYD12_FULL_49_13</name>
    <dbReference type="NCBI Taxonomy" id="1817890"/>
    <lineage>
        <taxon>Bacteria</taxon>
        <taxon>Raymondiibacteriota</taxon>
    </lineage>
</organism>